<evidence type="ECO:0000256" key="1">
    <source>
        <dbReference type="SAM" id="Coils"/>
    </source>
</evidence>
<keyword evidence="3" id="KW-1185">Reference proteome</keyword>
<organism evidence="2 3">
    <name type="scientific">Fusobacterium mortiferum</name>
    <dbReference type="NCBI Taxonomy" id="850"/>
    <lineage>
        <taxon>Bacteria</taxon>
        <taxon>Fusobacteriati</taxon>
        <taxon>Fusobacteriota</taxon>
        <taxon>Fusobacteriia</taxon>
        <taxon>Fusobacteriales</taxon>
        <taxon>Fusobacteriaceae</taxon>
        <taxon>Fusobacterium</taxon>
    </lineage>
</organism>
<comment type="caution">
    <text evidence="2">The sequence shown here is derived from an EMBL/GenBank/DDBJ whole genome shotgun (WGS) entry which is preliminary data.</text>
</comment>
<evidence type="ECO:0000313" key="2">
    <source>
        <dbReference type="EMBL" id="MBM6875993.1"/>
    </source>
</evidence>
<dbReference type="Pfam" id="PF21825">
    <property type="entry name" value="crAss001_48"/>
    <property type="match status" value="1"/>
</dbReference>
<proteinExistence type="predicted"/>
<dbReference type="InterPro" id="IPR025915">
    <property type="entry name" value="Phage_gp49_66"/>
</dbReference>
<dbReference type="RefSeq" id="WP_204716646.1">
    <property type="nucleotide sequence ID" value="NZ_JACJLT010000146.1"/>
</dbReference>
<dbReference type="InterPro" id="IPR054052">
    <property type="entry name" value="Y16Q-like"/>
</dbReference>
<gene>
    <name evidence="2" type="ORF">H6A04_10105</name>
</gene>
<protein>
    <submittedName>
        <fullName evidence="2">Uncharacterized protein</fullName>
    </submittedName>
</protein>
<dbReference type="Proteomes" id="UP000728968">
    <property type="component" value="Unassembled WGS sequence"/>
</dbReference>
<evidence type="ECO:0000313" key="3">
    <source>
        <dbReference type="Proteomes" id="UP000728968"/>
    </source>
</evidence>
<feature type="coiled-coil region" evidence="1">
    <location>
        <begin position="152"/>
        <end position="186"/>
    </location>
</feature>
<dbReference type="Pfam" id="PF13876">
    <property type="entry name" value="Phage_gp49_66"/>
    <property type="match status" value="1"/>
</dbReference>
<accession>A0ABS2G5Z6</accession>
<keyword evidence="1" id="KW-0175">Coiled coil</keyword>
<reference evidence="2 3" key="1">
    <citation type="journal article" date="2021" name="Sci. Rep.">
        <title>The distribution of antibiotic resistance genes in chicken gut microbiota commensals.</title>
        <authorList>
            <person name="Juricova H."/>
            <person name="Matiasovicova J."/>
            <person name="Kubasova T."/>
            <person name="Cejkova D."/>
            <person name="Rychlik I."/>
        </authorList>
    </citation>
    <scope>NUCLEOTIDE SEQUENCE [LARGE SCALE GENOMIC DNA]</scope>
    <source>
        <strain evidence="2 3">An425</strain>
    </source>
</reference>
<dbReference type="EMBL" id="JACJLT010000146">
    <property type="protein sequence ID" value="MBM6875993.1"/>
    <property type="molecule type" value="Genomic_DNA"/>
</dbReference>
<sequence length="226" mass="26385">MRQQFLTTEVVEVEEMSLANYYESEGLGNGETSQERVYKVFHKDGTTSMCPKDRFLEQAYEIENNKIPEKLVEDFIVEKNIYTKIMFGKKTTIMEYKLANGFTGIESTSSVDDKNYSEEIGAKILLERVKNQIWYGLGFALGMADKKRQSENTISKTHIERMEDELQALETKLDNLCTFLEKEMEEPQYTNEYQRQLLAIQMSHMIGYYNTLLARIDNDKNIKKEV</sequence>
<name>A0ABS2G5Z6_FUSMR</name>